<dbReference type="AlphaFoldDB" id="A0A4Y7S7L2"/>
<name>A0A4Y7S7L2_COPMI</name>
<dbReference type="Proteomes" id="UP000298030">
    <property type="component" value="Unassembled WGS sequence"/>
</dbReference>
<evidence type="ECO:0000313" key="3">
    <source>
        <dbReference type="Proteomes" id="UP000298030"/>
    </source>
</evidence>
<reference evidence="2 3" key="1">
    <citation type="journal article" date="2019" name="Nat. Ecol. Evol.">
        <title>Megaphylogeny resolves global patterns of mushroom evolution.</title>
        <authorList>
            <person name="Varga T."/>
            <person name="Krizsan K."/>
            <person name="Foldi C."/>
            <person name="Dima B."/>
            <person name="Sanchez-Garcia M."/>
            <person name="Sanchez-Ramirez S."/>
            <person name="Szollosi G.J."/>
            <person name="Szarkandi J.G."/>
            <person name="Papp V."/>
            <person name="Albert L."/>
            <person name="Andreopoulos W."/>
            <person name="Angelini C."/>
            <person name="Antonin V."/>
            <person name="Barry K.W."/>
            <person name="Bougher N.L."/>
            <person name="Buchanan P."/>
            <person name="Buyck B."/>
            <person name="Bense V."/>
            <person name="Catcheside P."/>
            <person name="Chovatia M."/>
            <person name="Cooper J."/>
            <person name="Damon W."/>
            <person name="Desjardin D."/>
            <person name="Finy P."/>
            <person name="Geml J."/>
            <person name="Haridas S."/>
            <person name="Hughes K."/>
            <person name="Justo A."/>
            <person name="Karasinski D."/>
            <person name="Kautmanova I."/>
            <person name="Kiss B."/>
            <person name="Kocsube S."/>
            <person name="Kotiranta H."/>
            <person name="LaButti K.M."/>
            <person name="Lechner B.E."/>
            <person name="Liimatainen K."/>
            <person name="Lipzen A."/>
            <person name="Lukacs Z."/>
            <person name="Mihaltcheva S."/>
            <person name="Morgado L.N."/>
            <person name="Niskanen T."/>
            <person name="Noordeloos M.E."/>
            <person name="Ohm R.A."/>
            <person name="Ortiz-Santana B."/>
            <person name="Ovrebo C."/>
            <person name="Racz N."/>
            <person name="Riley R."/>
            <person name="Savchenko A."/>
            <person name="Shiryaev A."/>
            <person name="Soop K."/>
            <person name="Spirin V."/>
            <person name="Szebenyi C."/>
            <person name="Tomsovsky M."/>
            <person name="Tulloss R.E."/>
            <person name="Uehling J."/>
            <person name="Grigoriev I.V."/>
            <person name="Vagvolgyi C."/>
            <person name="Papp T."/>
            <person name="Martin F.M."/>
            <person name="Miettinen O."/>
            <person name="Hibbett D.S."/>
            <person name="Nagy L.G."/>
        </authorList>
    </citation>
    <scope>NUCLEOTIDE SEQUENCE [LARGE SCALE GENOMIC DNA]</scope>
    <source>
        <strain evidence="2 3">FP101781</strain>
    </source>
</reference>
<sequence>MAETTKAKKVRKFCNCWKLCPQGKMVSKSTYHNHAPYRRSQQQAPQIPTAPPSQPTGRSLPFDSSQDGHRDKRQRIGPSPAIEGFQTRTPSPSSPGLAD</sequence>
<feature type="region of interest" description="Disordered" evidence="1">
    <location>
        <begin position="31"/>
        <end position="99"/>
    </location>
</feature>
<accession>A0A4Y7S7L2</accession>
<comment type="caution">
    <text evidence="2">The sequence shown here is derived from an EMBL/GenBank/DDBJ whole genome shotgun (WGS) entry which is preliminary data.</text>
</comment>
<protein>
    <submittedName>
        <fullName evidence="2">Uncharacterized protein</fullName>
    </submittedName>
</protein>
<keyword evidence="3" id="KW-1185">Reference proteome</keyword>
<evidence type="ECO:0000256" key="1">
    <source>
        <dbReference type="SAM" id="MobiDB-lite"/>
    </source>
</evidence>
<gene>
    <name evidence="2" type="ORF">FA13DRAFT_1804459</name>
</gene>
<evidence type="ECO:0000313" key="2">
    <source>
        <dbReference type="EMBL" id="TEB17126.1"/>
    </source>
</evidence>
<dbReference type="EMBL" id="QPFP01000313">
    <property type="protein sequence ID" value="TEB17126.1"/>
    <property type="molecule type" value="Genomic_DNA"/>
</dbReference>
<organism evidence="2 3">
    <name type="scientific">Coprinellus micaceus</name>
    <name type="common">Glistening ink-cap mushroom</name>
    <name type="synonym">Coprinus micaceus</name>
    <dbReference type="NCBI Taxonomy" id="71717"/>
    <lineage>
        <taxon>Eukaryota</taxon>
        <taxon>Fungi</taxon>
        <taxon>Dikarya</taxon>
        <taxon>Basidiomycota</taxon>
        <taxon>Agaricomycotina</taxon>
        <taxon>Agaricomycetes</taxon>
        <taxon>Agaricomycetidae</taxon>
        <taxon>Agaricales</taxon>
        <taxon>Agaricineae</taxon>
        <taxon>Psathyrellaceae</taxon>
        <taxon>Coprinellus</taxon>
    </lineage>
</organism>
<proteinExistence type="predicted"/>